<proteinExistence type="inferred from homology"/>
<dbReference type="GO" id="GO:0008124">
    <property type="term" value="F:4-alpha-hydroxytetrahydrobiopterin dehydratase activity"/>
    <property type="evidence" value="ECO:0007669"/>
    <property type="project" value="UniProtKB-UniRule"/>
</dbReference>
<comment type="similarity">
    <text evidence="2 4">Belongs to the pterin-4-alpha-carbinolamine dehydratase family.</text>
</comment>
<dbReference type="PANTHER" id="PTHR12599:SF0">
    <property type="entry name" value="PTERIN-4-ALPHA-CARBINOLAMINE DEHYDRATASE"/>
    <property type="match status" value="1"/>
</dbReference>
<evidence type="ECO:0000256" key="4">
    <source>
        <dbReference type="HAMAP-Rule" id="MF_00434"/>
    </source>
</evidence>
<gene>
    <name evidence="5" type="ORF">DFR87_03245</name>
</gene>
<evidence type="ECO:0000256" key="1">
    <source>
        <dbReference type="ARBA" id="ARBA00001554"/>
    </source>
</evidence>
<dbReference type="NCBIfam" id="NF002017">
    <property type="entry name" value="PRK00823.1-2"/>
    <property type="match status" value="1"/>
</dbReference>
<name>A0A2U9IS61_9CREN</name>
<comment type="catalytic activity">
    <reaction evidence="1 4">
        <text>(4aS,6R)-4a-hydroxy-L-erythro-5,6,7,8-tetrahydrobiopterin = (6R)-L-erythro-6,7-dihydrobiopterin + H2O</text>
        <dbReference type="Rhea" id="RHEA:11920"/>
        <dbReference type="ChEBI" id="CHEBI:15377"/>
        <dbReference type="ChEBI" id="CHEBI:15642"/>
        <dbReference type="ChEBI" id="CHEBI:43120"/>
        <dbReference type="EC" id="4.2.1.96"/>
    </reaction>
</comment>
<evidence type="ECO:0000256" key="3">
    <source>
        <dbReference type="ARBA" id="ARBA00023239"/>
    </source>
</evidence>
<dbReference type="SUPFAM" id="SSF55248">
    <property type="entry name" value="PCD-like"/>
    <property type="match status" value="1"/>
</dbReference>
<dbReference type="InterPro" id="IPR036428">
    <property type="entry name" value="PCD_sf"/>
</dbReference>
<keyword evidence="6" id="KW-1185">Reference proteome</keyword>
<dbReference type="OrthoDB" id="10495at2157"/>
<sequence>MAKLSEDQIRQALLKLTEWKLEKDMIVKEFKFRDFATSVKFLTMIQPVADSLDHHPDVCIYYNRVVIHLTTHDEGGVTELDIRLAEKLDELSKTLTS</sequence>
<keyword evidence="3 4" id="KW-0456">Lyase</keyword>
<evidence type="ECO:0000313" key="5">
    <source>
        <dbReference type="EMBL" id="AWR98872.1"/>
    </source>
</evidence>
<protein>
    <recommendedName>
        <fullName evidence="4">Putative pterin-4-alpha-carbinolamine dehydratase</fullName>
        <shortName evidence="4">PHS</shortName>
        <ecNumber evidence="4">4.2.1.96</ecNumber>
    </recommendedName>
    <alternativeName>
        <fullName evidence="4">4-alpha-hydroxy-tetrahydropterin dehydratase</fullName>
    </alternativeName>
    <alternativeName>
        <fullName evidence="4">Pterin carbinolamine dehydratase</fullName>
        <shortName evidence="4">PCD</shortName>
    </alternativeName>
</protein>
<dbReference type="GeneID" id="36834325"/>
<dbReference type="Pfam" id="PF01329">
    <property type="entry name" value="Pterin_4a"/>
    <property type="match status" value="1"/>
</dbReference>
<reference evidence="5 6" key="1">
    <citation type="submission" date="2018-05" db="EMBL/GenBank/DDBJ databases">
        <title>Complete Genome Sequences of Extremely Thermoacidophilic, Metal-Mobilizing Type-Strain Members of the Archaeal Family Sulfolobaceae: Acidianus brierleyi DSM-1651T, Acidianus sulfidivorans DSM-18786T, Metallosphaera hakonensis DSM-7519T, and Metallosphaera prunae DSM-10039T.</title>
        <authorList>
            <person name="Counts J.A."/>
            <person name="Kelly R.M."/>
        </authorList>
    </citation>
    <scope>NUCLEOTIDE SEQUENCE [LARGE SCALE GENOMIC DNA]</scope>
    <source>
        <strain evidence="5 6">HO1-1</strain>
    </source>
</reference>
<dbReference type="EMBL" id="CP029287">
    <property type="protein sequence ID" value="AWR98872.1"/>
    <property type="molecule type" value="Genomic_DNA"/>
</dbReference>
<dbReference type="CDD" id="cd00488">
    <property type="entry name" value="PCD_DCoH"/>
    <property type="match status" value="1"/>
</dbReference>
<dbReference type="PANTHER" id="PTHR12599">
    <property type="entry name" value="PTERIN-4-ALPHA-CARBINOLAMINE DEHYDRATASE"/>
    <property type="match status" value="1"/>
</dbReference>
<evidence type="ECO:0000256" key="2">
    <source>
        <dbReference type="ARBA" id="ARBA00006472"/>
    </source>
</evidence>
<dbReference type="GO" id="GO:0006729">
    <property type="term" value="P:tetrahydrobiopterin biosynthetic process"/>
    <property type="evidence" value="ECO:0007669"/>
    <property type="project" value="InterPro"/>
</dbReference>
<evidence type="ECO:0000313" key="6">
    <source>
        <dbReference type="Proteomes" id="UP000247586"/>
    </source>
</evidence>
<dbReference type="HAMAP" id="MF_00434">
    <property type="entry name" value="Pterin_4_alpha"/>
    <property type="match status" value="1"/>
</dbReference>
<reference evidence="6" key="3">
    <citation type="submission" date="2020-03" db="EMBL/GenBank/DDBJ databases">
        <title>Sequencing and Assembly of Multiple Reported Metal-Biooxidizing Members of the Extremely Thermoacidophilic Archaeal Family Sulfolobaceae.</title>
        <authorList>
            <person name="Counts J.A."/>
            <person name="Kelly R.M."/>
        </authorList>
    </citation>
    <scope>NUCLEOTIDE SEQUENCE [LARGE SCALE GENOMIC DNA]</scope>
    <source>
        <strain evidence="6">HO1-1</strain>
    </source>
</reference>
<dbReference type="InterPro" id="IPR001533">
    <property type="entry name" value="Pterin_deHydtase"/>
</dbReference>
<organism evidence="5 6">
    <name type="scientific">Metallosphaera hakonensis JCM 8857 = DSM 7519</name>
    <dbReference type="NCBI Taxonomy" id="1293036"/>
    <lineage>
        <taxon>Archaea</taxon>
        <taxon>Thermoproteota</taxon>
        <taxon>Thermoprotei</taxon>
        <taxon>Sulfolobales</taxon>
        <taxon>Sulfolobaceae</taxon>
        <taxon>Metallosphaera</taxon>
    </lineage>
</organism>
<dbReference type="KEGG" id="mhk:DFR87_03245"/>
<dbReference type="Gene3D" id="3.30.1360.20">
    <property type="entry name" value="Transcriptional coactivator/pterin dehydratase"/>
    <property type="match status" value="1"/>
</dbReference>
<dbReference type="Proteomes" id="UP000247586">
    <property type="component" value="Chromosome"/>
</dbReference>
<reference evidence="6" key="2">
    <citation type="submission" date="2020-03" db="EMBL/GenBank/DDBJ databases">
        <title>Complete Genome Sequences of Extremely Thermoacidophilic, Metal-Mobilizing Type-Strain Members of the Archaeal Family Sulfolobaceae: Acidianus brierleyi DSM-1651T, Acidianus sulfidivorans DSM-18786T, Metallosphaera hakonensis DSM-7519T, and Metallosphaera prunae DSM-10039T.</title>
        <authorList>
            <person name="Counts J.A."/>
            <person name="Kelly R.M."/>
        </authorList>
    </citation>
    <scope>NUCLEOTIDE SEQUENCE [LARGE SCALE GENOMIC DNA]</scope>
    <source>
        <strain evidence="6">HO1-1</strain>
    </source>
</reference>
<accession>A0A2U9IS61</accession>
<dbReference type="EC" id="4.2.1.96" evidence="4"/>
<dbReference type="RefSeq" id="WP_054836706.1">
    <property type="nucleotide sequence ID" value="NZ_BBBA01000009.1"/>
</dbReference>
<dbReference type="AlphaFoldDB" id="A0A2U9IS61"/>
<dbReference type="STRING" id="1293036.GCA_001315825_01647"/>